<dbReference type="InterPro" id="IPR011050">
    <property type="entry name" value="Pectin_lyase_fold/virulence"/>
</dbReference>
<gene>
    <name evidence="1" type="ORF">S01H1_11073</name>
</gene>
<dbReference type="Gene3D" id="2.160.20.10">
    <property type="entry name" value="Single-stranded right-handed beta-helix, Pectin lyase-like"/>
    <property type="match status" value="1"/>
</dbReference>
<proteinExistence type="predicted"/>
<comment type="caution">
    <text evidence="1">The sequence shown here is derived from an EMBL/GenBank/DDBJ whole genome shotgun (WGS) entry which is preliminary data.</text>
</comment>
<evidence type="ECO:0008006" key="2">
    <source>
        <dbReference type="Google" id="ProtNLM"/>
    </source>
</evidence>
<name>X0S651_9ZZZZ</name>
<evidence type="ECO:0000313" key="1">
    <source>
        <dbReference type="EMBL" id="GAF76523.1"/>
    </source>
</evidence>
<dbReference type="AlphaFoldDB" id="X0S651"/>
<accession>X0S651</accession>
<protein>
    <recommendedName>
        <fullName evidence="2">Right handed beta helix domain-containing protein</fullName>
    </recommendedName>
</protein>
<feature type="non-terminal residue" evidence="1">
    <location>
        <position position="112"/>
    </location>
</feature>
<dbReference type="InterPro" id="IPR012334">
    <property type="entry name" value="Pectin_lyas_fold"/>
</dbReference>
<dbReference type="EMBL" id="BARS01005645">
    <property type="protein sequence ID" value="GAF76523.1"/>
    <property type="molecule type" value="Genomic_DNA"/>
</dbReference>
<reference evidence="1" key="1">
    <citation type="journal article" date="2014" name="Front. Microbiol.">
        <title>High frequency of phylogenetically diverse reductive dehalogenase-homologous genes in deep subseafloor sedimentary metagenomes.</title>
        <authorList>
            <person name="Kawai M."/>
            <person name="Futagami T."/>
            <person name="Toyoda A."/>
            <person name="Takaki Y."/>
            <person name="Nishi S."/>
            <person name="Hori S."/>
            <person name="Arai W."/>
            <person name="Tsubouchi T."/>
            <person name="Morono Y."/>
            <person name="Uchiyama I."/>
            <person name="Ito T."/>
            <person name="Fujiyama A."/>
            <person name="Inagaki F."/>
            <person name="Takami H."/>
        </authorList>
    </citation>
    <scope>NUCLEOTIDE SEQUENCE</scope>
    <source>
        <strain evidence="1">Expedition CK06-06</strain>
    </source>
</reference>
<sequence length="112" mass="11795">MLAAFPGTVKNCTFADNKAGAAGAILNETDNTILNTIFVNNSSAVDGGGTVNYCHFYDNPDSDYNGRTGADAINALPGCANNQDGDPKLTFDLHLRFDSPCINTADPALDYT</sequence>
<dbReference type="SUPFAM" id="SSF51126">
    <property type="entry name" value="Pectin lyase-like"/>
    <property type="match status" value="1"/>
</dbReference>
<organism evidence="1">
    <name type="scientific">marine sediment metagenome</name>
    <dbReference type="NCBI Taxonomy" id="412755"/>
    <lineage>
        <taxon>unclassified sequences</taxon>
        <taxon>metagenomes</taxon>
        <taxon>ecological metagenomes</taxon>
    </lineage>
</organism>